<keyword evidence="3" id="KW-1185">Reference proteome</keyword>
<feature type="transmembrane region" description="Helical" evidence="1">
    <location>
        <begin position="34"/>
        <end position="54"/>
    </location>
</feature>
<dbReference type="Proteomes" id="UP000307380">
    <property type="component" value="Unassembled WGS sequence"/>
</dbReference>
<gene>
    <name evidence="2" type="ORF">E6C70_01050</name>
</gene>
<dbReference type="EMBL" id="SSSN01000002">
    <property type="protein sequence ID" value="THG36159.1"/>
    <property type="molecule type" value="Genomic_DNA"/>
</dbReference>
<protein>
    <submittedName>
        <fullName evidence="2">Uncharacterized protein</fullName>
    </submittedName>
</protein>
<feature type="transmembrane region" description="Helical" evidence="1">
    <location>
        <begin position="286"/>
        <end position="308"/>
    </location>
</feature>
<keyword evidence="1" id="KW-0472">Membrane</keyword>
<keyword evidence="1" id="KW-0812">Transmembrane</keyword>
<sequence length="337" mass="36660">MKVVAYIGSVLLATGVMVGAGFLLVLTTPRDGRWLIFLAFFAVTTFIYGPLILGSISAFWDTTVSADSRSYFRRYLFGVGIAEGLGVVAIIVYSVVVGAPIWLPILFIVLAAGLFAAGLAVGRSLIRHELAHPRPVTAWVPVSRREVGRKIAIIAITFVVFLLAGLALFLLLGRGDSHRIGETAVEVSLAVEFAFIAAGFACVMCSLSINRRLRATGGGDLGRMRRYMKLVLRRKPIELEESERVGAARYAAIVSYTLAFQLGFIGLLYAGILIQQIQSLTYRRSSSFNVALIVLLVAILVWAIPLTIRRIVLARRYAREHADLLTAEAPAPAPLVE</sequence>
<comment type="caution">
    <text evidence="2">The sequence shown here is derived from an EMBL/GenBank/DDBJ whole genome shotgun (WGS) entry which is preliminary data.</text>
</comment>
<feature type="transmembrane region" description="Helical" evidence="1">
    <location>
        <begin position="151"/>
        <end position="172"/>
    </location>
</feature>
<keyword evidence="1" id="KW-1133">Transmembrane helix</keyword>
<accession>A0A4S4FYL3</accession>
<dbReference type="RefSeq" id="WP_136421407.1">
    <property type="nucleotide sequence ID" value="NZ_SSSN01000002.1"/>
</dbReference>
<dbReference type="OrthoDB" id="5018437at2"/>
<feature type="transmembrane region" description="Helical" evidence="1">
    <location>
        <begin position="7"/>
        <end position="28"/>
    </location>
</feature>
<organism evidence="2 3">
    <name type="scientific">Orlajensenia flava</name>
    <dbReference type="NCBI Taxonomy" id="2565934"/>
    <lineage>
        <taxon>Bacteria</taxon>
        <taxon>Bacillati</taxon>
        <taxon>Actinomycetota</taxon>
        <taxon>Actinomycetes</taxon>
        <taxon>Micrococcales</taxon>
        <taxon>Microbacteriaceae</taxon>
        <taxon>Orlajensenia</taxon>
    </lineage>
</organism>
<feature type="transmembrane region" description="Helical" evidence="1">
    <location>
        <begin position="250"/>
        <end position="274"/>
    </location>
</feature>
<evidence type="ECO:0000256" key="1">
    <source>
        <dbReference type="SAM" id="Phobius"/>
    </source>
</evidence>
<feature type="transmembrane region" description="Helical" evidence="1">
    <location>
        <begin position="184"/>
        <end position="207"/>
    </location>
</feature>
<feature type="transmembrane region" description="Helical" evidence="1">
    <location>
        <begin position="75"/>
        <end position="95"/>
    </location>
</feature>
<evidence type="ECO:0000313" key="2">
    <source>
        <dbReference type="EMBL" id="THG36159.1"/>
    </source>
</evidence>
<feature type="transmembrane region" description="Helical" evidence="1">
    <location>
        <begin position="101"/>
        <end position="121"/>
    </location>
</feature>
<reference evidence="2 3" key="1">
    <citation type="submission" date="2019-04" db="EMBL/GenBank/DDBJ databases">
        <authorList>
            <person name="Jiang L."/>
        </authorList>
    </citation>
    <scope>NUCLEOTIDE SEQUENCE [LARGE SCALE GENOMIC DNA]</scope>
    <source>
        <strain evidence="2 3">YIM 131861</strain>
    </source>
</reference>
<dbReference type="AlphaFoldDB" id="A0A4S4FYL3"/>
<name>A0A4S4FYL3_9MICO</name>
<evidence type="ECO:0000313" key="3">
    <source>
        <dbReference type="Proteomes" id="UP000307380"/>
    </source>
</evidence>
<proteinExistence type="predicted"/>